<evidence type="ECO:0000256" key="4">
    <source>
        <dbReference type="PROSITE-ProRule" id="PRU00134"/>
    </source>
</evidence>
<evidence type="ECO:0000259" key="5">
    <source>
        <dbReference type="PROSITE" id="PS50865"/>
    </source>
</evidence>
<dbReference type="PROSITE" id="PS50865">
    <property type="entry name" value="ZF_MYND_2"/>
    <property type="match status" value="1"/>
</dbReference>
<proteinExistence type="predicted"/>
<dbReference type="GO" id="GO:0008270">
    <property type="term" value="F:zinc ion binding"/>
    <property type="evidence" value="ECO:0007669"/>
    <property type="project" value="UniProtKB-KW"/>
</dbReference>
<dbReference type="OrthoDB" id="3040823at2759"/>
<keyword evidence="7" id="KW-1185">Reference proteome</keyword>
<comment type="caution">
    <text evidence="6">The sequence shown here is derived from an EMBL/GenBank/DDBJ whole genome shotgun (WGS) entry which is preliminary data.</text>
</comment>
<keyword evidence="2 4" id="KW-0863">Zinc-finger</keyword>
<name>A0A9P3PGC4_LYOSH</name>
<organism evidence="6 7">
    <name type="scientific">Lyophyllum shimeji</name>
    <name type="common">Hon-shimeji</name>
    <name type="synonym">Tricholoma shimeji</name>
    <dbReference type="NCBI Taxonomy" id="47721"/>
    <lineage>
        <taxon>Eukaryota</taxon>
        <taxon>Fungi</taxon>
        <taxon>Dikarya</taxon>
        <taxon>Basidiomycota</taxon>
        <taxon>Agaricomycotina</taxon>
        <taxon>Agaricomycetes</taxon>
        <taxon>Agaricomycetidae</taxon>
        <taxon>Agaricales</taxon>
        <taxon>Tricholomatineae</taxon>
        <taxon>Lyophyllaceae</taxon>
        <taxon>Lyophyllum</taxon>
    </lineage>
</organism>
<dbReference type="Proteomes" id="UP001063166">
    <property type="component" value="Unassembled WGS sequence"/>
</dbReference>
<evidence type="ECO:0000313" key="6">
    <source>
        <dbReference type="EMBL" id="GLB35480.1"/>
    </source>
</evidence>
<dbReference type="AlphaFoldDB" id="A0A9P3PGC4"/>
<gene>
    <name evidence="6" type="ORF">LshimejAT787_0210450</name>
</gene>
<keyword evidence="1" id="KW-0479">Metal-binding</keyword>
<accession>A0A9P3PGC4</accession>
<reference evidence="6" key="1">
    <citation type="submission" date="2022-07" db="EMBL/GenBank/DDBJ databases">
        <title>The genome of Lyophyllum shimeji provides insight into the initial evolution of ectomycorrhizal fungal genome.</title>
        <authorList>
            <person name="Kobayashi Y."/>
            <person name="Shibata T."/>
            <person name="Hirakawa H."/>
            <person name="Shigenobu S."/>
            <person name="Nishiyama T."/>
            <person name="Yamada A."/>
            <person name="Hasebe M."/>
            <person name="Kawaguchi M."/>
        </authorList>
    </citation>
    <scope>NUCLEOTIDE SEQUENCE</scope>
    <source>
        <strain evidence="6">AT787</strain>
    </source>
</reference>
<dbReference type="EMBL" id="BRPK01000002">
    <property type="protein sequence ID" value="GLB35480.1"/>
    <property type="molecule type" value="Genomic_DNA"/>
</dbReference>
<dbReference type="Gene3D" id="6.10.140.2220">
    <property type="match status" value="1"/>
</dbReference>
<protein>
    <recommendedName>
        <fullName evidence="5">MYND-type domain-containing protein</fullName>
    </recommendedName>
</protein>
<evidence type="ECO:0000313" key="7">
    <source>
        <dbReference type="Proteomes" id="UP001063166"/>
    </source>
</evidence>
<dbReference type="Pfam" id="PF01753">
    <property type="entry name" value="zf-MYND"/>
    <property type="match status" value="1"/>
</dbReference>
<sequence>MSADAYVAADVANYEQSIVRTSHLKHIAAGCPLELALAGKLSQLLNAEIFVFFRPDPLPMPGSSPNPRFWDVFHAIQALNHLLARFPETSMPINVGGVYAVICDIIVQQWANLWKWVESGTRRGLLQKKHPLPENLLGLLLANLTQFMHACSSYRALRKQLFERGYNALIDVWYIQALHASPLDAVLRGTPASTLIDWLPEHESKNMVDYWNKIVRRIGRPDIAVARLVLLRFLQLIPQAKDIAEDTRPPIAPHIDFMTHMLDAPLVRGLLAKLKAPYFFTRSLVHFSYDTIAIPGLRTHQRRVLIREQMCQYLIETFRLTEGIVWVRRSLEAGLLLAILRSAPRSPSEDVVELCELVNVISTYLIYISVLRPAARALVKMDLHHMERDIAKRGPFWDAWKALTETVDARALVAGSRIAPRCSYPKCDPSVTKLKFRRCSGCEDALYCSSTCQRLDWTDTSHRTYCKKMQQSYDGDGAKLSEEDYAFCKLVFLEDVKRRDDDIGIARRRYPIHLHMQIDYTKFPPETTYWDLRDKQGHTTFTGKLPHGHSFHKVTVTTEPTK</sequence>
<evidence type="ECO:0000256" key="3">
    <source>
        <dbReference type="ARBA" id="ARBA00022833"/>
    </source>
</evidence>
<dbReference type="SUPFAM" id="SSF144232">
    <property type="entry name" value="HIT/MYND zinc finger-like"/>
    <property type="match status" value="1"/>
</dbReference>
<feature type="domain" description="MYND-type" evidence="5">
    <location>
        <begin position="424"/>
        <end position="466"/>
    </location>
</feature>
<evidence type="ECO:0000256" key="1">
    <source>
        <dbReference type="ARBA" id="ARBA00022723"/>
    </source>
</evidence>
<keyword evidence="3" id="KW-0862">Zinc</keyword>
<dbReference type="InterPro" id="IPR002893">
    <property type="entry name" value="Znf_MYND"/>
</dbReference>
<evidence type="ECO:0000256" key="2">
    <source>
        <dbReference type="ARBA" id="ARBA00022771"/>
    </source>
</evidence>